<sequence length="205" mass="21863">MESRTGASRQKSQNQDRLSGEIPRSTAAAPMPAGTTLPHTPTTQESLTGVDGRAGPLVVPRPQNDTTIVIIISLCVIVGTVAVILASVCYVKLRTESRLAEKVDYPAFKGPSLPATTANGSSVGDKNLAKSAQMYHYQHQKQQMISMGNPKPDPKSADTEVTSDEEEVAGGFTVYECPGLAPTGEMEVKNPLFDDSTLDYQGNPK</sequence>
<keyword evidence="4" id="KW-1185">Reference proteome</keyword>
<dbReference type="PANTHER" id="PTHR23352">
    <property type="entry name" value="NEURAL PROLIFERATION DIFFERENTIATION AND CONTROL PROTEIN-1 NPDC-1 PROTEIN"/>
    <property type="match status" value="1"/>
</dbReference>
<name>A0A3Q2QKB3_FUNHE</name>
<reference evidence="3" key="2">
    <citation type="submission" date="2025-09" db="UniProtKB">
        <authorList>
            <consortium name="Ensembl"/>
        </authorList>
    </citation>
    <scope>IDENTIFICATION</scope>
</reference>
<keyword evidence="2" id="KW-0472">Membrane</keyword>
<keyword evidence="2" id="KW-1133">Transmembrane helix</keyword>
<feature type="region of interest" description="Disordered" evidence="1">
    <location>
        <begin position="145"/>
        <end position="168"/>
    </location>
</feature>
<keyword evidence="2" id="KW-0812">Transmembrane</keyword>
<dbReference type="Pfam" id="PF06809">
    <property type="entry name" value="NPDC1"/>
    <property type="match status" value="1"/>
</dbReference>
<evidence type="ECO:0000256" key="1">
    <source>
        <dbReference type="SAM" id="MobiDB-lite"/>
    </source>
</evidence>
<dbReference type="STRING" id="8078.ENSFHEP00000027509"/>
<organism evidence="3 4">
    <name type="scientific">Fundulus heteroclitus</name>
    <name type="common">Killifish</name>
    <name type="synonym">Mummichog</name>
    <dbReference type="NCBI Taxonomy" id="8078"/>
    <lineage>
        <taxon>Eukaryota</taxon>
        <taxon>Metazoa</taxon>
        <taxon>Chordata</taxon>
        <taxon>Craniata</taxon>
        <taxon>Vertebrata</taxon>
        <taxon>Euteleostomi</taxon>
        <taxon>Actinopterygii</taxon>
        <taxon>Neopterygii</taxon>
        <taxon>Teleostei</taxon>
        <taxon>Neoteleostei</taxon>
        <taxon>Acanthomorphata</taxon>
        <taxon>Ovalentaria</taxon>
        <taxon>Atherinomorphae</taxon>
        <taxon>Cyprinodontiformes</taxon>
        <taxon>Fundulidae</taxon>
        <taxon>Fundulus</taxon>
    </lineage>
</organism>
<protein>
    <submittedName>
        <fullName evidence="3">Neural proliferation, differentiation and control, 1a</fullName>
    </submittedName>
</protein>
<feature type="region of interest" description="Disordered" evidence="1">
    <location>
        <begin position="1"/>
        <end position="54"/>
    </location>
</feature>
<dbReference type="PANTHER" id="PTHR23352:SF2">
    <property type="entry name" value="NEURAL PROLIFERATION DIFFERENTIATION AND CONTROL PROTEIN 1"/>
    <property type="match status" value="1"/>
</dbReference>
<dbReference type="InterPro" id="IPR009635">
    <property type="entry name" value="NPDC1"/>
</dbReference>
<accession>A0A3Q2QKB3</accession>
<dbReference type="GO" id="GO:0016020">
    <property type="term" value="C:membrane"/>
    <property type="evidence" value="ECO:0007669"/>
    <property type="project" value="InterPro"/>
</dbReference>
<evidence type="ECO:0000256" key="2">
    <source>
        <dbReference type="SAM" id="Phobius"/>
    </source>
</evidence>
<dbReference type="GeneTree" id="ENSGT00440000038604"/>
<dbReference type="Ensembl" id="ENSFHET00000030921.1">
    <property type="protein sequence ID" value="ENSFHEP00000027509.1"/>
    <property type="gene ID" value="ENSFHEG00000011014.1"/>
</dbReference>
<feature type="compositionally biased region" description="Polar residues" evidence="1">
    <location>
        <begin position="1"/>
        <end position="17"/>
    </location>
</feature>
<proteinExistence type="predicted"/>
<reference evidence="3" key="1">
    <citation type="submission" date="2025-08" db="UniProtKB">
        <authorList>
            <consortium name="Ensembl"/>
        </authorList>
    </citation>
    <scope>IDENTIFICATION</scope>
</reference>
<evidence type="ECO:0000313" key="4">
    <source>
        <dbReference type="Proteomes" id="UP000265000"/>
    </source>
</evidence>
<feature type="transmembrane region" description="Helical" evidence="2">
    <location>
        <begin position="68"/>
        <end position="91"/>
    </location>
</feature>
<dbReference type="Proteomes" id="UP000265000">
    <property type="component" value="Unplaced"/>
</dbReference>
<evidence type="ECO:0000313" key="3">
    <source>
        <dbReference type="Ensembl" id="ENSFHEP00000027509.1"/>
    </source>
</evidence>
<feature type="compositionally biased region" description="Polar residues" evidence="1">
    <location>
        <begin position="37"/>
        <end position="47"/>
    </location>
</feature>
<feature type="region of interest" description="Disordered" evidence="1">
    <location>
        <begin position="185"/>
        <end position="205"/>
    </location>
</feature>
<dbReference type="AlphaFoldDB" id="A0A3Q2QKB3"/>